<feature type="transmembrane region" description="Helical" evidence="2">
    <location>
        <begin position="339"/>
        <end position="358"/>
    </location>
</feature>
<gene>
    <name evidence="3" type="ORF">BCR35DRAFT_303588</name>
</gene>
<feature type="region of interest" description="Disordered" evidence="1">
    <location>
        <begin position="535"/>
        <end position="567"/>
    </location>
</feature>
<evidence type="ECO:0000256" key="1">
    <source>
        <dbReference type="SAM" id="MobiDB-lite"/>
    </source>
</evidence>
<keyword evidence="4" id="KW-1185">Reference proteome</keyword>
<feature type="transmembrane region" description="Helical" evidence="2">
    <location>
        <begin position="128"/>
        <end position="149"/>
    </location>
</feature>
<keyword evidence="2" id="KW-0472">Membrane</keyword>
<reference evidence="3 4" key="1">
    <citation type="submission" date="2016-07" db="EMBL/GenBank/DDBJ databases">
        <title>Pervasive Adenine N6-methylation of Active Genes in Fungi.</title>
        <authorList>
            <consortium name="DOE Joint Genome Institute"/>
            <person name="Mondo S.J."/>
            <person name="Dannebaum R.O."/>
            <person name="Kuo R.C."/>
            <person name="Labutti K."/>
            <person name="Haridas S."/>
            <person name="Kuo A."/>
            <person name="Salamov A."/>
            <person name="Ahrendt S.R."/>
            <person name="Lipzen A."/>
            <person name="Sullivan W."/>
            <person name="Andreopoulos W.B."/>
            <person name="Clum A."/>
            <person name="Lindquist E."/>
            <person name="Daum C."/>
            <person name="Ramamoorthy G.K."/>
            <person name="Gryganskyi A."/>
            <person name="Culley D."/>
            <person name="Magnuson J.K."/>
            <person name="James T.Y."/>
            <person name="O'Malley M.A."/>
            <person name="Stajich J.E."/>
            <person name="Spatafora J.W."/>
            <person name="Visel A."/>
            <person name="Grigoriev I.V."/>
        </authorList>
    </citation>
    <scope>NUCLEOTIDE SEQUENCE [LARGE SCALE GENOMIC DNA]</scope>
    <source>
        <strain evidence="3 4">62-1032</strain>
    </source>
</reference>
<evidence type="ECO:0000256" key="2">
    <source>
        <dbReference type="SAM" id="Phobius"/>
    </source>
</evidence>
<dbReference type="OrthoDB" id="10640959at2759"/>
<feature type="transmembrane region" description="Helical" evidence="2">
    <location>
        <begin position="509"/>
        <end position="528"/>
    </location>
</feature>
<dbReference type="EMBL" id="MCGR01000020">
    <property type="protein sequence ID" value="ORY82935.1"/>
    <property type="molecule type" value="Genomic_DNA"/>
</dbReference>
<accession>A0A1Y2FJF7</accession>
<feature type="transmembrane region" description="Helical" evidence="2">
    <location>
        <begin position="201"/>
        <end position="220"/>
    </location>
</feature>
<feature type="compositionally biased region" description="Pro residues" evidence="1">
    <location>
        <begin position="537"/>
        <end position="547"/>
    </location>
</feature>
<feature type="transmembrane region" description="Helical" evidence="2">
    <location>
        <begin position="169"/>
        <end position="189"/>
    </location>
</feature>
<keyword evidence="2" id="KW-1133">Transmembrane helix</keyword>
<feature type="transmembrane region" description="Helical" evidence="2">
    <location>
        <begin position="466"/>
        <end position="489"/>
    </location>
</feature>
<keyword evidence="2" id="KW-0812">Transmembrane</keyword>
<feature type="region of interest" description="Disordered" evidence="1">
    <location>
        <begin position="380"/>
        <end position="403"/>
    </location>
</feature>
<proteinExistence type="predicted"/>
<sequence length="652" mass="72218">MTLWSCSRGMVSRLKSSTAQHDLVLTFAEGRLLPRPRIGLQELTGVIRDREGDVSVAFSLFRCSFPFLFSFSSSRAMWRRDATTDAASGLAGLLQSLPADVSPYDYIRHQLNDPVWTAQTGWFYAQTWIFICIHVVVATLSLLGCWKRYSRGTLWWFRRSDGYIHPNTSVLSQVSFALYSLLYIVSLGMETLTPPTGTKFFLPYLAYIWLGLAIYFQTWATVYARPRSSSSFSHANKHILDSSSPFSRRLGPHLLNSIVIGVGLGFVISVLVGSSLQLVHKVKMIRALMKINAALDEAESTNAALTSLLALLPSFTTFMEEGTRLSNLSYRSSQIWACWGIIWIAAYPACTVSLIHTLTQQERHLLRSLSNYADVDALTSRPPEVYRPPRSSTSSSIKPPGLELVPSTEKLPNALEEAAGGSAHVELPATEFRRSNASAEGTGRDRTAAQKEETSQKLLGVQRVKLVLIIQLATTFEMLIVYGALEINIFLPWFKNLSPQTMNNASETWLGWAFAVPGMFSAFAFFWASFHASQPRPTAPRPPPPPQAQAEPFLPTPASPTWSSLHPTTSASFSSPLSSPPSSSSGRSLDLWRSFRSQRGSPSVRSGEETFSAVGGDGNRVEGWSYGWRPSAWARERKAEAILLEVREGREA</sequence>
<evidence type="ECO:0000313" key="4">
    <source>
        <dbReference type="Proteomes" id="UP000193467"/>
    </source>
</evidence>
<dbReference type="AlphaFoldDB" id="A0A1Y2FJF7"/>
<organism evidence="3 4">
    <name type="scientific">Leucosporidium creatinivorum</name>
    <dbReference type="NCBI Taxonomy" id="106004"/>
    <lineage>
        <taxon>Eukaryota</taxon>
        <taxon>Fungi</taxon>
        <taxon>Dikarya</taxon>
        <taxon>Basidiomycota</taxon>
        <taxon>Pucciniomycotina</taxon>
        <taxon>Microbotryomycetes</taxon>
        <taxon>Leucosporidiales</taxon>
        <taxon>Leucosporidium</taxon>
    </lineage>
</organism>
<feature type="transmembrane region" description="Helical" evidence="2">
    <location>
        <begin position="254"/>
        <end position="279"/>
    </location>
</feature>
<name>A0A1Y2FJF7_9BASI</name>
<protein>
    <submittedName>
        <fullName evidence="3">Uncharacterized protein</fullName>
    </submittedName>
</protein>
<feature type="region of interest" description="Disordered" evidence="1">
    <location>
        <begin position="598"/>
        <end position="617"/>
    </location>
</feature>
<comment type="caution">
    <text evidence="3">The sequence shown here is derived from an EMBL/GenBank/DDBJ whole genome shotgun (WGS) entry which is preliminary data.</text>
</comment>
<dbReference type="InParanoid" id="A0A1Y2FJF7"/>
<evidence type="ECO:0000313" key="3">
    <source>
        <dbReference type="EMBL" id="ORY82935.1"/>
    </source>
</evidence>
<dbReference type="Proteomes" id="UP000193467">
    <property type="component" value="Unassembled WGS sequence"/>
</dbReference>